<dbReference type="AlphaFoldDB" id="A0A7X2T2Q9"/>
<dbReference type="InterPro" id="IPR036097">
    <property type="entry name" value="HisK_dim/P_sf"/>
</dbReference>
<dbReference type="CDD" id="cd00082">
    <property type="entry name" value="HisKA"/>
    <property type="match status" value="1"/>
</dbReference>
<dbReference type="SMART" id="SM00388">
    <property type="entry name" value="HisKA"/>
    <property type="match status" value="1"/>
</dbReference>
<keyword evidence="7 14" id="KW-0812">Transmembrane</keyword>
<evidence type="ECO:0000256" key="9">
    <source>
        <dbReference type="ARBA" id="ARBA00022777"/>
    </source>
</evidence>
<dbReference type="InterPro" id="IPR004358">
    <property type="entry name" value="Sig_transdc_His_kin-like_C"/>
</dbReference>
<gene>
    <name evidence="16" type="ORF">FYJ33_14360</name>
</gene>
<dbReference type="InterPro" id="IPR003661">
    <property type="entry name" value="HisK_dim/P_dom"/>
</dbReference>
<dbReference type="InterPro" id="IPR036890">
    <property type="entry name" value="HATPase_C_sf"/>
</dbReference>
<dbReference type="Pfam" id="PF02518">
    <property type="entry name" value="HATPase_c"/>
    <property type="match status" value="1"/>
</dbReference>
<dbReference type="PROSITE" id="PS50109">
    <property type="entry name" value="HIS_KIN"/>
    <property type="match status" value="1"/>
</dbReference>
<evidence type="ECO:0000256" key="5">
    <source>
        <dbReference type="ARBA" id="ARBA00022553"/>
    </source>
</evidence>
<evidence type="ECO:0000256" key="8">
    <source>
        <dbReference type="ARBA" id="ARBA00022741"/>
    </source>
</evidence>
<dbReference type="Pfam" id="PF00512">
    <property type="entry name" value="HisKA"/>
    <property type="match status" value="1"/>
</dbReference>
<evidence type="ECO:0000256" key="7">
    <source>
        <dbReference type="ARBA" id="ARBA00022692"/>
    </source>
</evidence>
<sequence length="305" mass="34074">MFKYIIFIGIIIVAAIAILIPIILIYRRKLQKIMYSLSDMLDSAIDGTFTTTTYDESSLSALESKMSDFLESCSISSNKLKAEKESIKCLISDISHQAKTPVSNIILYSQILSEHELSEESAQCVKVLTSQSKKLDFLMQSLVKISRLESGIITINPQANKVQPLIDKAVAQIELKAKEKNIKIEVNRTTGTACYDSKWTVEALYNVIDNAVKYSPCNSTIKINPIPYNIFFRIDIVDQGIGISEDEKAKIFSRFYRSVKVQNEEGVGIGLFLTQKILTDGGGYIKVSKSLKKGSIFSIFLPIKI</sequence>
<dbReference type="GO" id="GO:0000155">
    <property type="term" value="F:phosphorelay sensor kinase activity"/>
    <property type="evidence" value="ECO:0007669"/>
    <property type="project" value="InterPro"/>
</dbReference>
<dbReference type="InterPro" id="IPR005467">
    <property type="entry name" value="His_kinase_dom"/>
</dbReference>
<evidence type="ECO:0000256" key="13">
    <source>
        <dbReference type="ARBA" id="ARBA00023136"/>
    </source>
</evidence>
<dbReference type="SMART" id="SM00387">
    <property type="entry name" value="HATPase_c"/>
    <property type="match status" value="1"/>
</dbReference>
<dbReference type="InterPro" id="IPR003594">
    <property type="entry name" value="HATPase_dom"/>
</dbReference>
<keyword evidence="9 16" id="KW-0418">Kinase</keyword>
<keyword evidence="6" id="KW-0808">Transferase</keyword>
<dbReference type="Gene3D" id="1.10.287.130">
    <property type="match status" value="1"/>
</dbReference>
<evidence type="ECO:0000256" key="14">
    <source>
        <dbReference type="SAM" id="Phobius"/>
    </source>
</evidence>
<dbReference type="RefSeq" id="WP_154532510.1">
    <property type="nucleotide sequence ID" value="NZ_JAXFSD010000063.1"/>
</dbReference>
<comment type="subcellular location">
    <subcellularLocation>
        <location evidence="2">Cell membrane</location>
        <topology evidence="2">Multi-pass membrane protein</topology>
    </subcellularLocation>
</comment>
<name>A0A7X2T2Q9_9CLOT</name>
<dbReference type="GO" id="GO:0005886">
    <property type="term" value="C:plasma membrane"/>
    <property type="evidence" value="ECO:0007669"/>
    <property type="project" value="UniProtKB-SubCell"/>
</dbReference>
<evidence type="ECO:0000256" key="12">
    <source>
        <dbReference type="ARBA" id="ARBA00023012"/>
    </source>
</evidence>
<dbReference type="SUPFAM" id="SSF55874">
    <property type="entry name" value="ATPase domain of HSP90 chaperone/DNA topoisomerase II/histidine kinase"/>
    <property type="match status" value="1"/>
</dbReference>
<protein>
    <recommendedName>
        <fullName evidence="3">histidine kinase</fullName>
        <ecNumber evidence="3">2.7.13.3</ecNumber>
    </recommendedName>
</protein>
<evidence type="ECO:0000256" key="10">
    <source>
        <dbReference type="ARBA" id="ARBA00022840"/>
    </source>
</evidence>
<evidence type="ECO:0000259" key="15">
    <source>
        <dbReference type="PROSITE" id="PS50109"/>
    </source>
</evidence>
<keyword evidence="8" id="KW-0547">Nucleotide-binding</keyword>
<dbReference type="GO" id="GO:0005524">
    <property type="term" value="F:ATP binding"/>
    <property type="evidence" value="ECO:0007669"/>
    <property type="project" value="UniProtKB-KW"/>
</dbReference>
<evidence type="ECO:0000256" key="4">
    <source>
        <dbReference type="ARBA" id="ARBA00022475"/>
    </source>
</evidence>
<evidence type="ECO:0000256" key="2">
    <source>
        <dbReference type="ARBA" id="ARBA00004651"/>
    </source>
</evidence>
<comment type="caution">
    <text evidence="16">The sequence shown here is derived from an EMBL/GenBank/DDBJ whole genome shotgun (WGS) entry which is preliminary data.</text>
</comment>
<keyword evidence="10" id="KW-0067">ATP-binding</keyword>
<keyword evidence="13 14" id="KW-0472">Membrane</keyword>
<keyword evidence="4" id="KW-1003">Cell membrane</keyword>
<organism evidence="16 17">
    <name type="scientific">Inconstantimicrobium porci</name>
    <dbReference type="NCBI Taxonomy" id="2652291"/>
    <lineage>
        <taxon>Bacteria</taxon>
        <taxon>Bacillati</taxon>
        <taxon>Bacillota</taxon>
        <taxon>Clostridia</taxon>
        <taxon>Eubacteriales</taxon>
        <taxon>Clostridiaceae</taxon>
        <taxon>Inconstantimicrobium</taxon>
    </lineage>
</organism>
<dbReference type="InterPro" id="IPR050398">
    <property type="entry name" value="HssS/ArlS-like"/>
</dbReference>
<comment type="catalytic activity">
    <reaction evidence="1">
        <text>ATP + protein L-histidine = ADP + protein N-phospho-L-histidine.</text>
        <dbReference type="EC" id="2.7.13.3"/>
    </reaction>
</comment>
<dbReference type="EMBL" id="VULX01000034">
    <property type="protein sequence ID" value="MSR92520.1"/>
    <property type="molecule type" value="Genomic_DNA"/>
</dbReference>
<accession>A0A7X2T2Q9</accession>
<evidence type="ECO:0000313" key="17">
    <source>
        <dbReference type="Proteomes" id="UP000460287"/>
    </source>
</evidence>
<dbReference type="Proteomes" id="UP000460287">
    <property type="component" value="Unassembled WGS sequence"/>
</dbReference>
<evidence type="ECO:0000313" key="16">
    <source>
        <dbReference type="EMBL" id="MSR92520.1"/>
    </source>
</evidence>
<feature type="domain" description="Histidine kinase" evidence="15">
    <location>
        <begin position="93"/>
        <end position="305"/>
    </location>
</feature>
<evidence type="ECO:0000256" key="3">
    <source>
        <dbReference type="ARBA" id="ARBA00012438"/>
    </source>
</evidence>
<dbReference type="PANTHER" id="PTHR45528">
    <property type="entry name" value="SENSOR HISTIDINE KINASE CPXA"/>
    <property type="match status" value="1"/>
</dbReference>
<keyword evidence="5" id="KW-0597">Phosphoprotein</keyword>
<reference evidence="16 17" key="1">
    <citation type="submission" date="2019-08" db="EMBL/GenBank/DDBJ databases">
        <title>In-depth cultivation of the pig gut microbiome towards novel bacterial diversity and tailored functional studies.</title>
        <authorList>
            <person name="Wylensek D."/>
            <person name="Hitch T.C.A."/>
            <person name="Clavel T."/>
        </authorList>
    </citation>
    <scope>NUCLEOTIDE SEQUENCE [LARGE SCALE GENOMIC DNA]</scope>
    <source>
        <strain evidence="16 17">WCA-383-APC-5B</strain>
    </source>
</reference>
<dbReference type="PANTHER" id="PTHR45528:SF1">
    <property type="entry name" value="SENSOR HISTIDINE KINASE CPXA"/>
    <property type="match status" value="1"/>
</dbReference>
<proteinExistence type="predicted"/>
<dbReference type="Gene3D" id="3.30.565.10">
    <property type="entry name" value="Histidine kinase-like ATPase, C-terminal domain"/>
    <property type="match status" value="1"/>
</dbReference>
<dbReference type="SUPFAM" id="SSF47384">
    <property type="entry name" value="Homodimeric domain of signal transducing histidine kinase"/>
    <property type="match status" value="1"/>
</dbReference>
<keyword evidence="11 14" id="KW-1133">Transmembrane helix</keyword>
<feature type="transmembrane region" description="Helical" evidence="14">
    <location>
        <begin position="6"/>
        <end position="26"/>
    </location>
</feature>
<evidence type="ECO:0000256" key="11">
    <source>
        <dbReference type="ARBA" id="ARBA00022989"/>
    </source>
</evidence>
<keyword evidence="17" id="KW-1185">Reference proteome</keyword>
<evidence type="ECO:0000256" key="1">
    <source>
        <dbReference type="ARBA" id="ARBA00000085"/>
    </source>
</evidence>
<dbReference type="EC" id="2.7.13.3" evidence="3"/>
<dbReference type="PRINTS" id="PR00344">
    <property type="entry name" value="BCTRLSENSOR"/>
</dbReference>
<evidence type="ECO:0000256" key="6">
    <source>
        <dbReference type="ARBA" id="ARBA00022679"/>
    </source>
</evidence>
<keyword evidence="12" id="KW-0902">Two-component regulatory system</keyword>